<comment type="caution">
    <text evidence="3">The sequence shown here is derived from an EMBL/GenBank/DDBJ whole genome shotgun (WGS) entry which is preliminary data.</text>
</comment>
<evidence type="ECO:0000313" key="3">
    <source>
        <dbReference type="EMBL" id="TID27421.1"/>
    </source>
</evidence>
<sequence>MELRSAMAHTQAGRRVAISARSIEYDPEITYELRTTGSSSVSTANIEKSIDSDQIHFTGLKRKGNKCVEFHGREDFVVDFHNSTHNKGASCTCSNPAPCPHMYWALNQYTNAKCRERGKLRATGVIYPLGKDGRGRRVSIEIEREEIWPLPDVNKTPGHASFVSAYIYHRLGDKTPEDMETSLFSYSRHTETFMDQQGGGLERPILFCSDRPIYAATQSSLEPIIAQACRRDRQFVEECKAILTRVRQTAIKLEDLQCAIAQNFAVLSESWLGMQTDHHERVAKRNLDRYADGIYYVYRVYLAKVDSEESDESTLEATDAASSALIFMLRGAVNRSSLWQELTLTDYCYDYPRDFWTNVFLAFELILQREGLTRQQREEIRAIRERAKALATIGRPTSGIIYKLGCITRA</sequence>
<evidence type="ECO:0000313" key="4">
    <source>
        <dbReference type="Proteomes" id="UP000298493"/>
    </source>
</evidence>
<dbReference type="OrthoDB" id="3926166at2759"/>
<evidence type="ECO:0000259" key="2">
    <source>
        <dbReference type="PROSITE" id="PS50966"/>
    </source>
</evidence>
<accession>A0A4Z1PD28</accession>
<evidence type="ECO:0000256" key="1">
    <source>
        <dbReference type="PROSITE-ProRule" id="PRU00325"/>
    </source>
</evidence>
<keyword evidence="1" id="KW-0479">Metal-binding</keyword>
<keyword evidence="1" id="KW-0862">Zinc</keyword>
<keyword evidence="1" id="KW-0863">Zinc-finger</keyword>
<dbReference type="Proteomes" id="UP000298493">
    <property type="component" value="Unassembled WGS sequence"/>
</dbReference>
<dbReference type="EMBL" id="SNSC02000001">
    <property type="protein sequence ID" value="TID27421.1"/>
    <property type="molecule type" value="Genomic_DNA"/>
</dbReference>
<dbReference type="InterPro" id="IPR007527">
    <property type="entry name" value="Znf_SWIM"/>
</dbReference>
<feature type="domain" description="SWIM-type" evidence="2">
    <location>
        <begin position="76"/>
        <end position="110"/>
    </location>
</feature>
<dbReference type="PROSITE" id="PS50966">
    <property type="entry name" value="ZF_SWIM"/>
    <property type="match status" value="1"/>
</dbReference>
<dbReference type="AlphaFoldDB" id="A0A4Z1PD28"/>
<proteinExistence type="predicted"/>
<dbReference type="GO" id="GO:0008270">
    <property type="term" value="F:zinc ion binding"/>
    <property type="evidence" value="ECO:0007669"/>
    <property type="project" value="UniProtKB-KW"/>
</dbReference>
<organism evidence="3 4">
    <name type="scientific">Venturia nashicola</name>
    <dbReference type="NCBI Taxonomy" id="86259"/>
    <lineage>
        <taxon>Eukaryota</taxon>
        <taxon>Fungi</taxon>
        <taxon>Dikarya</taxon>
        <taxon>Ascomycota</taxon>
        <taxon>Pezizomycotina</taxon>
        <taxon>Dothideomycetes</taxon>
        <taxon>Pleosporomycetidae</taxon>
        <taxon>Venturiales</taxon>
        <taxon>Venturiaceae</taxon>
        <taxon>Venturia</taxon>
    </lineage>
</organism>
<protein>
    <recommendedName>
        <fullName evidence="2">SWIM-type domain-containing protein</fullName>
    </recommendedName>
</protein>
<gene>
    <name evidence="3" type="ORF">E6O75_ATG00188</name>
</gene>
<reference evidence="3 4" key="1">
    <citation type="submission" date="2019-04" db="EMBL/GenBank/DDBJ databases">
        <title>High contiguity whole genome sequence and gene annotation resource for two Venturia nashicola isolates.</title>
        <authorList>
            <person name="Prokchorchik M."/>
            <person name="Won K."/>
            <person name="Lee Y."/>
            <person name="Choi E.D."/>
            <person name="Segonzac C."/>
            <person name="Sohn K.H."/>
        </authorList>
    </citation>
    <scope>NUCLEOTIDE SEQUENCE [LARGE SCALE GENOMIC DNA]</scope>
    <source>
        <strain evidence="3 4">PRI2</strain>
    </source>
</reference>
<name>A0A4Z1PD28_9PEZI</name>
<keyword evidence="4" id="KW-1185">Reference proteome</keyword>